<dbReference type="EMBL" id="VDEP01000446">
    <property type="protein sequence ID" value="KAA1078912.1"/>
    <property type="molecule type" value="Genomic_DNA"/>
</dbReference>
<proteinExistence type="predicted"/>
<organism evidence="2 4">
    <name type="scientific">Puccinia graminis f. sp. tritici</name>
    <dbReference type="NCBI Taxonomy" id="56615"/>
    <lineage>
        <taxon>Eukaryota</taxon>
        <taxon>Fungi</taxon>
        <taxon>Dikarya</taxon>
        <taxon>Basidiomycota</taxon>
        <taxon>Pucciniomycotina</taxon>
        <taxon>Pucciniomycetes</taxon>
        <taxon>Pucciniales</taxon>
        <taxon>Pucciniaceae</taxon>
        <taxon>Puccinia</taxon>
    </lineage>
</organism>
<sequence length="50" mass="5694">MYDVKKTSSSKNKAVEKKKNEKIAVARDQGSLKHMDETEWVVKARSARSV</sequence>
<evidence type="ECO:0000313" key="3">
    <source>
        <dbReference type="EMBL" id="KAA1078912.1"/>
    </source>
</evidence>
<keyword evidence="4" id="KW-1185">Reference proteome</keyword>
<accession>A0A5B0MID7</accession>
<evidence type="ECO:0000313" key="5">
    <source>
        <dbReference type="Proteomes" id="UP000325313"/>
    </source>
</evidence>
<comment type="caution">
    <text evidence="2">The sequence shown here is derived from an EMBL/GenBank/DDBJ whole genome shotgun (WGS) entry which is preliminary data.</text>
</comment>
<evidence type="ECO:0000256" key="1">
    <source>
        <dbReference type="SAM" id="MobiDB-lite"/>
    </source>
</evidence>
<feature type="region of interest" description="Disordered" evidence="1">
    <location>
        <begin position="1"/>
        <end position="21"/>
    </location>
</feature>
<dbReference type="EMBL" id="VSWC01000145">
    <property type="protein sequence ID" value="KAA1076937.1"/>
    <property type="molecule type" value="Genomic_DNA"/>
</dbReference>
<evidence type="ECO:0000313" key="2">
    <source>
        <dbReference type="EMBL" id="KAA1076937.1"/>
    </source>
</evidence>
<evidence type="ECO:0000313" key="4">
    <source>
        <dbReference type="Proteomes" id="UP000324748"/>
    </source>
</evidence>
<name>A0A5B0MID7_PUCGR</name>
<protein>
    <submittedName>
        <fullName evidence="2">Uncharacterized protein</fullName>
    </submittedName>
</protein>
<gene>
    <name evidence="2" type="ORF">PGT21_024658</name>
    <name evidence="3" type="ORF">PGTUg99_020576</name>
</gene>
<reference evidence="4 5" key="1">
    <citation type="submission" date="2019-05" db="EMBL/GenBank/DDBJ databases">
        <title>Emergence of the Ug99 lineage of the wheat stem rust pathogen through somatic hybridization.</title>
        <authorList>
            <person name="Li F."/>
            <person name="Upadhyaya N.M."/>
            <person name="Sperschneider J."/>
            <person name="Matny O."/>
            <person name="Nguyen-Phuc H."/>
            <person name="Mago R."/>
            <person name="Raley C."/>
            <person name="Miller M.E."/>
            <person name="Silverstein K.A.T."/>
            <person name="Henningsen E."/>
            <person name="Hirsch C.D."/>
            <person name="Visser B."/>
            <person name="Pretorius Z.A."/>
            <person name="Steffenson B.J."/>
            <person name="Schwessinger B."/>
            <person name="Dodds P.N."/>
            <person name="Figueroa M."/>
        </authorList>
    </citation>
    <scope>NUCLEOTIDE SEQUENCE [LARGE SCALE GENOMIC DNA]</scope>
    <source>
        <strain evidence="2">21-0</strain>
        <strain evidence="3 5">Ug99</strain>
    </source>
</reference>
<dbReference type="AlphaFoldDB" id="A0A5B0MID7"/>
<dbReference type="Proteomes" id="UP000325313">
    <property type="component" value="Unassembled WGS sequence"/>
</dbReference>
<dbReference type="Proteomes" id="UP000324748">
    <property type="component" value="Unassembled WGS sequence"/>
</dbReference>